<evidence type="ECO:0000313" key="3">
    <source>
        <dbReference type="EMBL" id="RMC97785.1"/>
    </source>
</evidence>
<evidence type="ECO:0000313" key="4">
    <source>
        <dbReference type="Proteomes" id="UP000277999"/>
    </source>
</evidence>
<organism evidence="3 4">
    <name type="scientific">Clostridium autoethanogenum</name>
    <dbReference type="NCBI Taxonomy" id="84023"/>
    <lineage>
        <taxon>Bacteria</taxon>
        <taxon>Bacillati</taxon>
        <taxon>Bacillota</taxon>
        <taxon>Clostridia</taxon>
        <taxon>Eubacteriales</taxon>
        <taxon>Clostridiaceae</taxon>
        <taxon>Clostridium</taxon>
    </lineage>
</organism>
<dbReference type="CDD" id="cd00093">
    <property type="entry name" value="HTH_XRE"/>
    <property type="match status" value="1"/>
</dbReference>
<accession>A0A3M0SHT2</accession>
<dbReference type="Gene3D" id="1.10.260.40">
    <property type="entry name" value="lambda repressor-like DNA-binding domains"/>
    <property type="match status" value="1"/>
</dbReference>
<evidence type="ECO:0000256" key="1">
    <source>
        <dbReference type="ARBA" id="ARBA00023125"/>
    </source>
</evidence>
<proteinExistence type="predicted"/>
<dbReference type="InterPro" id="IPR001387">
    <property type="entry name" value="Cro/C1-type_HTH"/>
</dbReference>
<dbReference type="SUPFAM" id="SSF47413">
    <property type="entry name" value="lambda repressor-like DNA-binding domains"/>
    <property type="match status" value="1"/>
</dbReference>
<dbReference type="PANTHER" id="PTHR46558">
    <property type="entry name" value="TRACRIPTIONAL REGULATORY PROTEIN-RELATED-RELATED"/>
    <property type="match status" value="1"/>
</dbReference>
<dbReference type="GO" id="GO:0003677">
    <property type="term" value="F:DNA binding"/>
    <property type="evidence" value="ECO:0007669"/>
    <property type="project" value="UniProtKB-KW"/>
</dbReference>
<feature type="domain" description="HTH cro/C1-type" evidence="2">
    <location>
        <begin position="21"/>
        <end position="75"/>
    </location>
</feature>
<dbReference type="PANTHER" id="PTHR46558:SF11">
    <property type="entry name" value="HTH-TYPE TRANSCRIPTIONAL REGULATOR XRE"/>
    <property type="match status" value="1"/>
</dbReference>
<dbReference type="Pfam" id="PF01381">
    <property type="entry name" value="HTH_3"/>
    <property type="match status" value="1"/>
</dbReference>
<sequence>MKLSYSRGECMINYEIIGSRIRQKRLEKKLTQEQVAEHLDISGEYMSKIENGRVQVSLKRLAELSLLLECPIEYLIAGTVIQAPDYKATEFTKLLEGLSAKEKDVIFKITELITSLKK</sequence>
<protein>
    <submittedName>
        <fullName evidence="3">XRE family transcriptional regulator</fullName>
    </submittedName>
</protein>
<dbReference type="EMBL" id="RFAQ01000053">
    <property type="protein sequence ID" value="RMC97785.1"/>
    <property type="molecule type" value="Genomic_DNA"/>
</dbReference>
<gene>
    <name evidence="3" type="ORF">D9O40_14235</name>
</gene>
<dbReference type="PROSITE" id="PS50943">
    <property type="entry name" value="HTH_CROC1"/>
    <property type="match status" value="1"/>
</dbReference>
<reference evidence="3 4" key="1">
    <citation type="submission" date="2018-10" db="EMBL/GenBank/DDBJ databases">
        <title>Genome-centric metagenomics revealed C2 chemical producing, CO utilizing Clostridium with novel acetogenic gene cluster.</title>
        <authorList>
            <person name="Kang H."/>
            <person name="Park B."/>
            <person name="Choi I.G."/>
            <person name="Chang I.S."/>
        </authorList>
    </citation>
    <scope>NUCLEOTIDE SEQUENCE [LARGE SCALE GENOMIC DNA]</scope>
    <source>
        <strain evidence="3 4">H21-9</strain>
    </source>
</reference>
<dbReference type="SMART" id="SM00530">
    <property type="entry name" value="HTH_XRE"/>
    <property type="match status" value="1"/>
</dbReference>
<name>A0A3M0SHT2_9CLOT</name>
<dbReference type="Proteomes" id="UP000277999">
    <property type="component" value="Unassembled WGS sequence"/>
</dbReference>
<dbReference type="AlphaFoldDB" id="A0A3M0SHT2"/>
<keyword evidence="1" id="KW-0238">DNA-binding</keyword>
<comment type="caution">
    <text evidence="3">The sequence shown here is derived from an EMBL/GenBank/DDBJ whole genome shotgun (WGS) entry which is preliminary data.</text>
</comment>
<dbReference type="InterPro" id="IPR010982">
    <property type="entry name" value="Lambda_DNA-bd_dom_sf"/>
</dbReference>
<evidence type="ECO:0000259" key="2">
    <source>
        <dbReference type="PROSITE" id="PS50943"/>
    </source>
</evidence>